<feature type="compositionally biased region" description="Polar residues" evidence="1">
    <location>
        <begin position="482"/>
        <end position="499"/>
    </location>
</feature>
<feature type="compositionally biased region" description="Polar residues" evidence="1">
    <location>
        <begin position="240"/>
        <end position="270"/>
    </location>
</feature>
<sequence length="791" mass="82908">MLATDLLATDLLAKRHPSGMATMLGLPGAPMQARRPGRSRYSKALPSVPVVRDIDNTINTINTNNSLPPLPPIPNAGSDAGSNTGGSRTARDSGSSLHVHSVTSIARKPVGSSSSSSSTTTTTTPKPSMSSAASAASSASTASTASSCSPVLPTSWSAGSSAASTAASTAASSVPSSVPSSAPPPAPSSTASSNMIPRRPVGGPLHPPPLRTLIPPPEPSPTDSICSLLSAYAREPDDSLSGSTYTTASTSNRIPDSRNPRNQSSSSTAATDCLPPAPPPKGGDPNRLDSQLKPLPAAPESEQTASPNPKPKPKPKVWKRPSQTANRNKELPDLKLNLPYKPTAFISPSSVPSAVTGSRASSDTITGSRVAAEESRKPLTPPRPPAKGLPGRDVRVAGKVKPPDNPSCSTQSMGSIASKVTKIKHKWASSSMKTSDKLNHNNNRTPTRPDTMRPPTPEYRKGDVNPPSTTGDDNTKKPASPVSATGSSPAEGAKTTSTRDLSRKPLPQHVFSSALPPSETETKSVTPYNLASLQSATKRKQLAAATDLCLATTSPADAGQRRSSPSHDEAASPAKRRPKFPPTPNERGRGPSKSPDSASNRFYASASASASVPGPDGLGIAADSPRRPAVASGGHDPRIVYSDTQEPMYRGRDGTLYAEMKVLENPDPRAFYFPRQTDMTDKPLAGADTVIASKPLSQSHFNCFHGHKTMNRRSNRHYSLTCQTCDKADTEDRWVCTFCHLRICDSCLRALNGHQRVLQNLVDQLSKRSPLSLSSLSRSGSAPGVDVQLSA</sequence>
<feature type="region of interest" description="Disordered" evidence="1">
    <location>
        <begin position="61"/>
        <end position="132"/>
    </location>
</feature>
<dbReference type="Proteomes" id="UP000748025">
    <property type="component" value="Unassembled WGS sequence"/>
</dbReference>
<comment type="caution">
    <text evidence="2">The sequence shown here is derived from an EMBL/GenBank/DDBJ whole genome shotgun (WGS) entry which is preliminary data.</text>
</comment>
<feature type="compositionally biased region" description="Low complexity" evidence="1">
    <location>
        <begin position="440"/>
        <end position="449"/>
    </location>
</feature>
<feature type="region of interest" description="Disordered" evidence="1">
    <location>
        <begin position="172"/>
        <end position="526"/>
    </location>
</feature>
<feature type="region of interest" description="Disordered" evidence="1">
    <location>
        <begin position="553"/>
        <end position="647"/>
    </location>
</feature>
<protein>
    <submittedName>
        <fullName evidence="2">Uncharacterized protein</fullName>
    </submittedName>
</protein>
<dbReference type="AlphaFoldDB" id="A0A9P7N9P7"/>
<feature type="compositionally biased region" description="Low complexity" evidence="1">
    <location>
        <begin position="772"/>
        <end position="781"/>
    </location>
</feature>
<feature type="compositionally biased region" description="Pro residues" evidence="1">
    <location>
        <begin position="205"/>
        <end position="220"/>
    </location>
</feature>
<feature type="compositionally biased region" description="Polar residues" evidence="1">
    <location>
        <begin position="80"/>
        <end position="104"/>
    </location>
</feature>
<dbReference type="OrthoDB" id="5425130at2759"/>
<evidence type="ECO:0000256" key="1">
    <source>
        <dbReference type="SAM" id="MobiDB-lite"/>
    </source>
</evidence>
<name>A0A9P7N9P7_9HYPO</name>
<evidence type="ECO:0000313" key="2">
    <source>
        <dbReference type="EMBL" id="KAG6000780.1"/>
    </source>
</evidence>
<gene>
    <name evidence="2" type="ORF">E4U43_001505</name>
</gene>
<feature type="region of interest" description="Disordered" evidence="1">
    <location>
        <begin position="772"/>
        <end position="791"/>
    </location>
</feature>
<keyword evidence="3" id="KW-1185">Reference proteome</keyword>
<feature type="compositionally biased region" description="Low complexity" evidence="1">
    <location>
        <begin position="112"/>
        <end position="132"/>
    </location>
</feature>
<organism evidence="2 3">
    <name type="scientific">Claviceps pusilla</name>
    <dbReference type="NCBI Taxonomy" id="123648"/>
    <lineage>
        <taxon>Eukaryota</taxon>
        <taxon>Fungi</taxon>
        <taxon>Dikarya</taxon>
        <taxon>Ascomycota</taxon>
        <taxon>Pezizomycotina</taxon>
        <taxon>Sordariomycetes</taxon>
        <taxon>Hypocreomycetidae</taxon>
        <taxon>Hypocreales</taxon>
        <taxon>Clavicipitaceae</taxon>
        <taxon>Claviceps</taxon>
    </lineage>
</organism>
<reference evidence="2" key="1">
    <citation type="journal article" date="2020" name="bioRxiv">
        <title>Whole genome comparisons of ergot fungi reveals the divergence and evolution of species within the genus Claviceps are the result of varying mechanisms driving genome evolution and host range expansion.</title>
        <authorList>
            <person name="Wyka S.A."/>
            <person name="Mondo S.J."/>
            <person name="Liu M."/>
            <person name="Dettman J."/>
            <person name="Nalam V."/>
            <person name="Broders K.D."/>
        </authorList>
    </citation>
    <scope>NUCLEOTIDE SEQUENCE</scope>
    <source>
        <strain evidence="2">CCC 602</strain>
    </source>
</reference>
<accession>A0A9P7N9P7</accession>
<feature type="compositionally biased region" description="Polar residues" evidence="1">
    <location>
        <begin position="406"/>
        <end position="415"/>
    </location>
</feature>
<evidence type="ECO:0000313" key="3">
    <source>
        <dbReference type="Proteomes" id="UP000748025"/>
    </source>
</evidence>
<feature type="compositionally biased region" description="Polar residues" evidence="1">
    <location>
        <begin position="346"/>
        <end position="367"/>
    </location>
</feature>
<dbReference type="EMBL" id="SRPW01001496">
    <property type="protein sequence ID" value="KAG6000780.1"/>
    <property type="molecule type" value="Genomic_DNA"/>
</dbReference>
<proteinExistence type="predicted"/>